<evidence type="ECO:0008006" key="14">
    <source>
        <dbReference type="Google" id="ProtNLM"/>
    </source>
</evidence>
<dbReference type="InterPro" id="IPR013233">
    <property type="entry name" value="PIG-X/PBN1"/>
</dbReference>
<name>A0AAD3SEK3_NEPGR</name>
<keyword evidence="5 10" id="KW-0812">Transmembrane</keyword>
<keyword evidence="7 10" id="KW-1133">Transmembrane helix</keyword>
<dbReference type="SMART" id="SM00780">
    <property type="entry name" value="PIG-X"/>
    <property type="match status" value="1"/>
</dbReference>
<proteinExistence type="inferred from homology"/>
<comment type="similarity">
    <text evidence="3">Belongs to the PIGX family.</text>
</comment>
<protein>
    <recommendedName>
        <fullName evidence="14">Phosphatidylinositol-glycan biosynthesis class X protein</fullName>
    </recommendedName>
</protein>
<reference evidence="12" key="1">
    <citation type="submission" date="2023-05" db="EMBL/GenBank/DDBJ databases">
        <title>Nepenthes gracilis genome sequencing.</title>
        <authorList>
            <person name="Fukushima K."/>
        </authorList>
    </citation>
    <scope>NUCLEOTIDE SEQUENCE</scope>
    <source>
        <strain evidence="12">SING2019-196</strain>
    </source>
</reference>
<sequence length="300" mass="33515">MHSFLSVAVQFIFAAQLFASIHSSSRTTEEAGNNFEFNERISCFQCCERYISKSYFTEYEILLDSNFQDFLARKLHPDPVQTFVRILDLQRHLIGEGSHRHLSSSIRFSIQPDNISDLSMKCCEIIIIERLPSGVYADPFELEHLLQCAVFKDVAVFGDTNLELPSFLSNQSTVEVHMDATLNISSGQKNTLDLKIEIPLHARYPPLQESGYSRVRFGTPDLLMQCSIGGMIPYQNCTLMPISGVSDPQPEALVWSIPSGIKSHAGFVSVVTFASALLSAILITIASLQLSRSHEILKHA</sequence>
<evidence type="ECO:0000313" key="12">
    <source>
        <dbReference type="EMBL" id="GMH09197.1"/>
    </source>
</evidence>
<keyword evidence="9" id="KW-0325">Glycoprotein</keyword>
<accession>A0AAD3SEK3</accession>
<dbReference type="Proteomes" id="UP001279734">
    <property type="component" value="Unassembled WGS sequence"/>
</dbReference>
<comment type="pathway">
    <text evidence="2">Glycolipid biosynthesis; glycosylphosphatidylinositol-anchor biosynthesis.</text>
</comment>
<dbReference type="GO" id="GO:0005789">
    <property type="term" value="C:endoplasmic reticulum membrane"/>
    <property type="evidence" value="ECO:0007669"/>
    <property type="project" value="UniProtKB-SubCell"/>
</dbReference>
<evidence type="ECO:0000256" key="6">
    <source>
        <dbReference type="ARBA" id="ARBA00022824"/>
    </source>
</evidence>
<comment type="subcellular location">
    <subcellularLocation>
        <location evidence="1">Endoplasmic reticulum membrane</location>
        <topology evidence="1">Single-pass membrane protein</topology>
    </subcellularLocation>
</comment>
<feature type="chain" id="PRO_5042058109" description="Phosphatidylinositol-glycan biosynthesis class X protein" evidence="11">
    <location>
        <begin position="20"/>
        <end position="300"/>
    </location>
</feature>
<evidence type="ECO:0000256" key="4">
    <source>
        <dbReference type="ARBA" id="ARBA00022502"/>
    </source>
</evidence>
<keyword evidence="13" id="KW-1185">Reference proteome</keyword>
<evidence type="ECO:0000256" key="11">
    <source>
        <dbReference type="SAM" id="SignalP"/>
    </source>
</evidence>
<evidence type="ECO:0000313" key="13">
    <source>
        <dbReference type="Proteomes" id="UP001279734"/>
    </source>
</evidence>
<feature type="signal peptide" evidence="11">
    <location>
        <begin position="1"/>
        <end position="19"/>
    </location>
</feature>
<keyword evidence="8 10" id="KW-0472">Membrane</keyword>
<dbReference type="PANTHER" id="PTHR28650">
    <property type="entry name" value="PHOSPHATIDYLINOSITOL-GLYCAN BIOSYNTHESIS CLASS X PROTEIN"/>
    <property type="match status" value="1"/>
</dbReference>
<keyword evidence="11" id="KW-0732">Signal</keyword>
<dbReference type="EMBL" id="BSYO01000009">
    <property type="protein sequence ID" value="GMH09197.1"/>
    <property type="molecule type" value="Genomic_DNA"/>
</dbReference>
<dbReference type="InterPro" id="IPR040039">
    <property type="entry name" value="PIGX"/>
</dbReference>
<evidence type="ECO:0000256" key="5">
    <source>
        <dbReference type="ARBA" id="ARBA00022692"/>
    </source>
</evidence>
<comment type="caution">
    <text evidence="12">The sequence shown here is derived from an EMBL/GenBank/DDBJ whole genome shotgun (WGS) entry which is preliminary data.</text>
</comment>
<organism evidence="12 13">
    <name type="scientific">Nepenthes gracilis</name>
    <name type="common">Slender pitcher plant</name>
    <dbReference type="NCBI Taxonomy" id="150966"/>
    <lineage>
        <taxon>Eukaryota</taxon>
        <taxon>Viridiplantae</taxon>
        <taxon>Streptophyta</taxon>
        <taxon>Embryophyta</taxon>
        <taxon>Tracheophyta</taxon>
        <taxon>Spermatophyta</taxon>
        <taxon>Magnoliopsida</taxon>
        <taxon>eudicotyledons</taxon>
        <taxon>Gunneridae</taxon>
        <taxon>Pentapetalae</taxon>
        <taxon>Caryophyllales</taxon>
        <taxon>Nepenthaceae</taxon>
        <taxon>Nepenthes</taxon>
    </lineage>
</organism>
<dbReference type="AlphaFoldDB" id="A0AAD3SEK3"/>
<gene>
    <name evidence="12" type="ORF">Nepgr_011037</name>
</gene>
<evidence type="ECO:0000256" key="2">
    <source>
        <dbReference type="ARBA" id="ARBA00004687"/>
    </source>
</evidence>
<dbReference type="GO" id="GO:0006506">
    <property type="term" value="P:GPI anchor biosynthetic process"/>
    <property type="evidence" value="ECO:0007669"/>
    <property type="project" value="UniProtKB-KW"/>
</dbReference>
<evidence type="ECO:0000256" key="3">
    <source>
        <dbReference type="ARBA" id="ARBA00010345"/>
    </source>
</evidence>
<evidence type="ECO:0000256" key="10">
    <source>
        <dbReference type="SAM" id="Phobius"/>
    </source>
</evidence>
<evidence type="ECO:0000256" key="7">
    <source>
        <dbReference type="ARBA" id="ARBA00022989"/>
    </source>
</evidence>
<evidence type="ECO:0000256" key="1">
    <source>
        <dbReference type="ARBA" id="ARBA00004389"/>
    </source>
</evidence>
<keyword evidence="6" id="KW-0256">Endoplasmic reticulum</keyword>
<evidence type="ECO:0000256" key="8">
    <source>
        <dbReference type="ARBA" id="ARBA00023136"/>
    </source>
</evidence>
<keyword evidence="4" id="KW-0337">GPI-anchor biosynthesis</keyword>
<feature type="transmembrane region" description="Helical" evidence="10">
    <location>
        <begin position="266"/>
        <end position="288"/>
    </location>
</feature>
<dbReference type="PANTHER" id="PTHR28650:SF1">
    <property type="entry name" value="PHOSPHATIDYLINOSITOL-GLYCAN BIOSYNTHESIS CLASS X PROTEIN"/>
    <property type="match status" value="1"/>
</dbReference>
<evidence type="ECO:0000256" key="9">
    <source>
        <dbReference type="ARBA" id="ARBA00023180"/>
    </source>
</evidence>
<dbReference type="Pfam" id="PF08320">
    <property type="entry name" value="PIG-X"/>
    <property type="match status" value="1"/>
</dbReference>